<dbReference type="InterPro" id="IPR052385">
    <property type="entry name" value="Obscurin/Obscurin-like_Reg"/>
</dbReference>
<dbReference type="InterPro" id="IPR003598">
    <property type="entry name" value="Ig_sub2"/>
</dbReference>
<organism evidence="6 7">
    <name type="scientific">Cyprinus carpio carpio</name>
    <dbReference type="NCBI Taxonomy" id="630221"/>
    <lineage>
        <taxon>Eukaryota</taxon>
        <taxon>Metazoa</taxon>
        <taxon>Chordata</taxon>
        <taxon>Craniata</taxon>
        <taxon>Vertebrata</taxon>
        <taxon>Euteleostomi</taxon>
        <taxon>Actinopterygii</taxon>
        <taxon>Neopterygii</taxon>
        <taxon>Teleostei</taxon>
        <taxon>Ostariophysi</taxon>
        <taxon>Cypriniformes</taxon>
        <taxon>Cyprinidae</taxon>
        <taxon>Cyprininae</taxon>
        <taxon>Cyprinus</taxon>
    </lineage>
</organism>
<dbReference type="Pfam" id="PF07679">
    <property type="entry name" value="I-set"/>
    <property type="match status" value="4"/>
</dbReference>
<dbReference type="InterPro" id="IPR013783">
    <property type="entry name" value="Ig-like_fold"/>
</dbReference>
<keyword evidence="7" id="KW-1185">Reference proteome</keyword>
<dbReference type="SMART" id="SM00409">
    <property type="entry name" value="IG"/>
    <property type="match status" value="4"/>
</dbReference>
<dbReference type="Proteomes" id="UP001108240">
    <property type="component" value="Unplaced"/>
</dbReference>
<sequence>MLNLKMLETMLVIVETTSPLLTSKSMVGLSFYLNPQRPNNDKLISQDPVPGSTTLPDSSELPVVFKRELQNQQLQEGDSVTLHCELSKPGVPVVWRKGTQVISSGGKYIIKQISSTVELKITDVKPEDAGDYVCDCGDNITTANVKVNALPAIFTQALKNQTAVEGETISFQCELSKADILVEWRRGEIGLCPCAKYEFKQDGHCAQLFIHDLEPEDSGDYICDTGERQSIANLEVKALPVLFKSPLKNLESKAGKNAVFRCELDKAGAKVIWRKDKSVIEASKKYQLKQDGAVAELIIYKLQGGDAGEYGCETEHDRTSAKLVVKEPEIIILTGLKSCIVNEGEDVHFECLVSHDNALIVQWTLQDVPLQNNEMNEIRMEGKRHTLTLRSVTQKDSGTVSFHVGAHTSFACLTVKGKTKELFGFSK</sequence>
<proteinExistence type="predicted"/>
<keyword evidence="4" id="KW-1015">Disulfide bond</keyword>
<feature type="domain" description="Ig-like" evidence="5">
    <location>
        <begin position="56"/>
        <end position="148"/>
    </location>
</feature>
<dbReference type="Ensembl" id="ENSCCRT00000133636.1">
    <property type="protein sequence ID" value="ENSCCRP00000171718.1"/>
    <property type="gene ID" value="ENSCCRG00000074704.1"/>
</dbReference>
<dbReference type="PANTHER" id="PTHR35971">
    <property type="entry name" value="SI:DKEY-31G6.6"/>
    <property type="match status" value="1"/>
</dbReference>
<dbReference type="PROSITE" id="PS50835">
    <property type="entry name" value="IG_LIKE"/>
    <property type="match status" value="4"/>
</dbReference>
<dbReference type="InterPro" id="IPR007110">
    <property type="entry name" value="Ig-like_dom"/>
</dbReference>
<evidence type="ECO:0000256" key="1">
    <source>
        <dbReference type="ARBA" id="ARBA00004496"/>
    </source>
</evidence>
<dbReference type="InterPro" id="IPR013098">
    <property type="entry name" value="Ig_I-set"/>
</dbReference>
<dbReference type="FunFam" id="2.60.40.10:FF:000421">
    <property type="entry name" value="LOW QUALITY PROTEIN: obscurin"/>
    <property type="match status" value="1"/>
</dbReference>
<name>A0A9J8CQB5_CYPCA</name>
<evidence type="ECO:0000313" key="7">
    <source>
        <dbReference type="Proteomes" id="UP001108240"/>
    </source>
</evidence>
<feature type="domain" description="Ig-like" evidence="5">
    <location>
        <begin position="328"/>
        <end position="401"/>
    </location>
</feature>
<feature type="domain" description="Ig-like" evidence="5">
    <location>
        <begin position="151"/>
        <end position="223"/>
    </location>
</feature>
<dbReference type="Gene3D" id="2.60.40.10">
    <property type="entry name" value="Immunoglobulins"/>
    <property type="match status" value="4"/>
</dbReference>
<dbReference type="CDD" id="cd00096">
    <property type="entry name" value="Ig"/>
    <property type="match status" value="1"/>
</dbReference>
<evidence type="ECO:0000256" key="4">
    <source>
        <dbReference type="ARBA" id="ARBA00023157"/>
    </source>
</evidence>
<dbReference type="GeneTree" id="ENSGT00940000154756"/>
<protein>
    <submittedName>
        <fullName evidence="6">Obscurin, cytoskeletal calmodulin and titin-interacting RhoGEF b</fullName>
    </submittedName>
</protein>
<dbReference type="InterPro" id="IPR036179">
    <property type="entry name" value="Ig-like_dom_sf"/>
</dbReference>
<keyword evidence="3" id="KW-0597">Phosphoprotein</keyword>
<dbReference type="FunFam" id="2.60.40.10:FF:000214">
    <property type="entry name" value="titin isoform X1"/>
    <property type="match status" value="1"/>
</dbReference>
<dbReference type="SMART" id="SM00408">
    <property type="entry name" value="IGc2"/>
    <property type="match status" value="4"/>
</dbReference>
<comment type="subcellular location">
    <subcellularLocation>
        <location evidence="1">Cytoplasm</location>
    </subcellularLocation>
</comment>
<dbReference type="SUPFAM" id="SSF48726">
    <property type="entry name" value="Immunoglobulin"/>
    <property type="match status" value="4"/>
</dbReference>
<reference evidence="6" key="1">
    <citation type="submission" date="2025-08" db="UniProtKB">
        <authorList>
            <consortium name="Ensembl"/>
        </authorList>
    </citation>
    <scope>IDENTIFICATION</scope>
</reference>
<evidence type="ECO:0000313" key="6">
    <source>
        <dbReference type="Ensembl" id="ENSCCRP00000171718.1"/>
    </source>
</evidence>
<evidence type="ECO:0000259" key="5">
    <source>
        <dbReference type="PROSITE" id="PS50835"/>
    </source>
</evidence>
<reference evidence="6" key="2">
    <citation type="submission" date="2025-09" db="UniProtKB">
        <authorList>
            <consortium name="Ensembl"/>
        </authorList>
    </citation>
    <scope>IDENTIFICATION</scope>
</reference>
<dbReference type="InterPro" id="IPR003599">
    <property type="entry name" value="Ig_sub"/>
</dbReference>
<keyword evidence="2" id="KW-0963">Cytoplasm</keyword>
<accession>A0A9J8CQB5</accession>
<evidence type="ECO:0000256" key="2">
    <source>
        <dbReference type="ARBA" id="ARBA00022490"/>
    </source>
</evidence>
<dbReference type="FunFam" id="2.60.40.10:FF:000228">
    <property type="entry name" value="obscurin isoform X4"/>
    <property type="match status" value="2"/>
</dbReference>
<dbReference type="GO" id="GO:0005737">
    <property type="term" value="C:cytoplasm"/>
    <property type="evidence" value="ECO:0007669"/>
    <property type="project" value="UniProtKB-SubCell"/>
</dbReference>
<dbReference type="AlphaFoldDB" id="A0A9J8CQB5"/>
<dbReference type="PANTHER" id="PTHR35971:SF5">
    <property type="entry name" value="OBSCURIN LIKE CYTOSKELETAL ADAPTOR 1"/>
    <property type="match status" value="1"/>
</dbReference>
<feature type="domain" description="Ig-like" evidence="5">
    <location>
        <begin position="240"/>
        <end position="324"/>
    </location>
</feature>
<evidence type="ECO:0000256" key="3">
    <source>
        <dbReference type="ARBA" id="ARBA00022553"/>
    </source>
</evidence>